<reference evidence="2 3" key="1">
    <citation type="submission" date="2021-01" db="EMBL/GenBank/DDBJ databases">
        <title>Whole genome shotgun sequence of Microbispora corallina NBRC 16416.</title>
        <authorList>
            <person name="Komaki H."/>
            <person name="Tamura T."/>
        </authorList>
    </citation>
    <scope>NUCLEOTIDE SEQUENCE [LARGE SCALE GENOMIC DNA]</scope>
    <source>
        <strain evidence="2 3">NBRC 16416</strain>
    </source>
</reference>
<evidence type="ECO:0000313" key="3">
    <source>
        <dbReference type="Proteomes" id="UP000603904"/>
    </source>
</evidence>
<name>A0ABQ4G529_9ACTN</name>
<feature type="region of interest" description="Disordered" evidence="1">
    <location>
        <begin position="141"/>
        <end position="166"/>
    </location>
</feature>
<accession>A0ABQ4G529</accession>
<comment type="caution">
    <text evidence="2">The sequence shown here is derived from an EMBL/GenBank/DDBJ whole genome shotgun (WGS) entry which is preliminary data.</text>
</comment>
<evidence type="ECO:0000313" key="2">
    <source>
        <dbReference type="EMBL" id="GIH42141.1"/>
    </source>
</evidence>
<proteinExistence type="predicted"/>
<dbReference type="Proteomes" id="UP000603904">
    <property type="component" value="Unassembled WGS sequence"/>
</dbReference>
<feature type="region of interest" description="Disordered" evidence="1">
    <location>
        <begin position="107"/>
        <end position="127"/>
    </location>
</feature>
<dbReference type="EMBL" id="BOOC01000029">
    <property type="protein sequence ID" value="GIH42141.1"/>
    <property type="molecule type" value="Genomic_DNA"/>
</dbReference>
<sequence length="166" mass="18267">MSLLEDPYRRVLRLLPASYREGREEEMVAAFLEGSPGAGDNARPRWPEVASVAALAIRVRLGGPGSQGRGVVVLAHERVADLALGDLVRVWNRRFAVRGFLVHPVPSARPTTSQTSRSGSSAQMRRSEWLGVREGPPCIRVKTPRWGPCAPRPDQPCARSDHRAPF</sequence>
<feature type="compositionally biased region" description="Polar residues" evidence="1">
    <location>
        <begin position="109"/>
        <end position="124"/>
    </location>
</feature>
<protein>
    <submittedName>
        <fullName evidence="2">Uncharacterized protein</fullName>
    </submittedName>
</protein>
<gene>
    <name evidence="2" type="ORF">Mco01_51410</name>
</gene>
<evidence type="ECO:0000256" key="1">
    <source>
        <dbReference type="SAM" id="MobiDB-lite"/>
    </source>
</evidence>
<keyword evidence="3" id="KW-1185">Reference proteome</keyword>
<organism evidence="2 3">
    <name type="scientific">Microbispora corallina</name>
    <dbReference type="NCBI Taxonomy" id="83302"/>
    <lineage>
        <taxon>Bacteria</taxon>
        <taxon>Bacillati</taxon>
        <taxon>Actinomycetota</taxon>
        <taxon>Actinomycetes</taxon>
        <taxon>Streptosporangiales</taxon>
        <taxon>Streptosporangiaceae</taxon>
        <taxon>Microbispora</taxon>
    </lineage>
</organism>